<dbReference type="CDD" id="cd07377">
    <property type="entry name" value="WHTH_GntR"/>
    <property type="match status" value="1"/>
</dbReference>
<dbReference type="PANTHER" id="PTHR38445:SF9">
    <property type="entry name" value="HTH-TYPE TRANSCRIPTIONAL REPRESSOR YTRA"/>
    <property type="match status" value="1"/>
</dbReference>
<accession>A0A2J8B534</accession>
<feature type="domain" description="HTH gntR-type" evidence="4">
    <location>
        <begin position="10"/>
        <end position="78"/>
    </location>
</feature>
<comment type="caution">
    <text evidence="5">The sequence shown here is derived from an EMBL/GenBank/DDBJ whole genome shotgun (WGS) entry which is preliminary data.</text>
</comment>
<dbReference type="OMA" id="MIEFHIE"/>
<dbReference type="PANTHER" id="PTHR38445">
    <property type="entry name" value="HTH-TYPE TRANSCRIPTIONAL REPRESSOR YTRA"/>
    <property type="match status" value="1"/>
</dbReference>
<protein>
    <submittedName>
        <fullName evidence="5">GntR family transcriptional regulator</fullName>
    </submittedName>
</protein>
<dbReference type="GO" id="GO:0003700">
    <property type="term" value="F:DNA-binding transcription factor activity"/>
    <property type="evidence" value="ECO:0007669"/>
    <property type="project" value="InterPro"/>
</dbReference>
<keyword evidence="2" id="KW-0238">DNA-binding</keyword>
<evidence type="ECO:0000256" key="2">
    <source>
        <dbReference type="ARBA" id="ARBA00023125"/>
    </source>
</evidence>
<dbReference type="PROSITE" id="PS50949">
    <property type="entry name" value="HTH_GNTR"/>
    <property type="match status" value="1"/>
</dbReference>
<dbReference type="AlphaFoldDB" id="A0A2J8B534"/>
<dbReference type="SUPFAM" id="SSF46785">
    <property type="entry name" value="Winged helix' DNA-binding domain"/>
    <property type="match status" value="1"/>
</dbReference>
<reference evidence="6" key="1">
    <citation type="submission" date="2017-04" db="EMBL/GenBank/DDBJ databases">
        <authorList>
            <person name="Bumgarner R.E."/>
            <person name="Fredricks D.N."/>
            <person name="Srinivasan S."/>
        </authorList>
    </citation>
    <scope>NUCLEOTIDE SEQUENCE [LARGE SCALE GENOMIC DNA]</scope>
    <source>
        <strain evidence="6">KA00405</strain>
    </source>
</reference>
<dbReference type="InterPro" id="IPR000524">
    <property type="entry name" value="Tscrpt_reg_HTH_GntR"/>
</dbReference>
<keyword evidence="1" id="KW-0805">Transcription regulation</keyword>
<organism evidence="5 6">
    <name type="scientific">Mageeibacillus indolicus</name>
    <dbReference type="NCBI Taxonomy" id="884684"/>
    <lineage>
        <taxon>Bacteria</taxon>
        <taxon>Bacillati</taxon>
        <taxon>Bacillota</taxon>
        <taxon>Clostridia</taxon>
        <taxon>Eubacteriales</taxon>
        <taxon>Oscillospiraceae</taxon>
        <taxon>Mageeibacillus</taxon>
    </lineage>
</organism>
<keyword evidence="3" id="KW-0804">Transcription</keyword>
<dbReference type="EMBL" id="NBZD01000001">
    <property type="protein sequence ID" value="PNH19862.1"/>
    <property type="molecule type" value="Genomic_DNA"/>
</dbReference>
<dbReference type="InterPro" id="IPR036388">
    <property type="entry name" value="WH-like_DNA-bd_sf"/>
</dbReference>
<dbReference type="Pfam" id="PF00392">
    <property type="entry name" value="GntR"/>
    <property type="match status" value="1"/>
</dbReference>
<gene>
    <name evidence="5" type="ORF">B7R76_03035</name>
</gene>
<dbReference type="InterPro" id="IPR036390">
    <property type="entry name" value="WH_DNA-bd_sf"/>
</dbReference>
<sequence>MFAIDFRSREPIYMQIKQQIIKLILTGVLKEDEQLPTVRQVSLDLNVNPNTVQKAYQQLDEAGFIYSLTGKGSFIAPLKNKNEVIERKITQELSKGVSQALTYDYTPKKIHEKTDECIDDWKNRNA</sequence>
<evidence type="ECO:0000259" key="4">
    <source>
        <dbReference type="PROSITE" id="PS50949"/>
    </source>
</evidence>
<evidence type="ECO:0000256" key="1">
    <source>
        <dbReference type="ARBA" id="ARBA00023015"/>
    </source>
</evidence>
<name>A0A2J8B534_9FIRM</name>
<proteinExistence type="predicted"/>
<dbReference type="GO" id="GO:0003677">
    <property type="term" value="F:DNA binding"/>
    <property type="evidence" value="ECO:0007669"/>
    <property type="project" value="UniProtKB-KW"/>
</dbReference>
<evidence type="ECO:0000313" key="5">
    <source>
        <dbReference type="EMBL" id="PNH19862.1"/>
    </source>
</evidence>
<dbReference type="Gene3D" id="1.10.10.10">
    <property type="entry name" value="Winged helix-like DNA-binding domain superfamily/Winged helix DNA-binding domain"/>
    <property type="match status" value="1"/>
</dbReference>
<dbReference type="Proteomes" id="UP000236394">
    <property type="component" value="Unassembled WGS sequence"/>
</dbReference>
<dbReference type="RefSeq" id="WP_012993226.1">
    <property type="nucleotide sequence ID" value="NZ_NBZD01000001.1"/>
</dbReference>
<dbReference type="SMART" id="SM00345">
    <property type="entry name" value="HTH_GNTR"/>
    <property type="match status" value="1"/>
</dbReference>
<evidence type="ECO:0000256" key="3">
    <source>
        <dbReference type="ARBA" id="ARBA00023163"/>
    </source>
</evidence>
<evidence type="ECO:0000313" key="6">
    <source>
        <dbReference type="Proteomes" id="UP000236394"/>
    </source>
</evidence>